<dbReference type="InterPro" id="IPR029058">
    <property type="entry name" value="AB_hydrolase_fold"/>
</dbReference>
<evidence type="ECO:0000259" key="1">
    <source>
        <dbReference type="Pfam" id="PF00561"/>
    </source>
</evidence>
<accession>A0AAW0D4G8</accession>
<organism evidence="2 3">
    <name type="scientific">Favolaschia claudopus</name>
    <dbReference type="NCBI Taxonomy" id="2862362"/>
    <lineage>
        <taxon>Eukaryota</taxon>
        <taxon>Fungi</taxon>
        <taxon>Dikarya</taxon>
        <taxon>Basidiomycota</taxon>
        <taxon>Agaricomycotina</taxon>
        <taxon>Agaricomycetes</taxon>
        <taxon>Agaricomycetidae</taxon>
        <taxon>Agaricales</taxon>
        <taxon>Marasmiineae</taxon>
        <taxon>Mycenaceae</taxon>
        <taxon>Favolaschia</taxon>
    </lineage>
</organism>
<evidence type="ECO:0000313" key="3">
    <source>
        <dbReference type="Proteomes" id="UP001362999"/>
    </source>
</evidence>
<feature type="domain" description="AB hydrolase-1" evidence="1">
    <location>
        <begin position="35"/>
        <end position="293"/>
    </location>
</feature>
<proteinExistence type="predicted"/>
<dbReference type="PANTHER" id="PTHR43433">
    <property type="entry name" value="HYDROLASE, ALPHA/BETA FOLD FAMILY PROTEIN"/>
    <property type="match status" value="1"/>
</dbReference>
<gene>
    <name evidence="2" type="ORF">R3P38DRAFT_3346051</name>
</gene>
<evidence type="ECO:0000313" key="2">
    <source>
        <dbReference type="EMBL" id="KAK7046248.1"/>
    </source>
</evidence>
<dbReference type="AlphaFoldDB" id="A0AAW0D4G8"/>
<dbReference type="Pfam" id="PF00561">
    <property type="entry name" value="Abhydrolase_1"/>
    <property type="match status" value="1"/>
</dbReference>
<protein>
    <submittedName>
        <fullName evidence="2">AB hydrolase-1 domain-containing protein</fullName>
    </submittedName>
</protein>
<sequence length="346" mass="38347">MPHIELETSTGVDSFFYTISTPTEPSASSIVQDLPTIILIHPLYTGSVIFHPIFANNELRRFNLVSMDLRGHGWTSAKVDESYGIEIVADDLLRFMDRLKIPSCHVAGMVTGASIALQMAMTAPERILSVFMMSPAPQKEPEESIQGRKEIADCWVQAYGAGANEEDQIAVGDVIYGSMQLAYNNEHESSLTKAVLGYSLSNDKRNWTGPNLRLVEFVTVNFFLNQNRRPPLTPSSPSLLPLRAKPILLVHCSQDIIYPKSDSEELLELLRSVDADVRLVSMEGAPHYGNVTHTEETNALLYEFVMAHCEHAATLPPPPEVVESPFLEELAKHGLLEPDTDSEDSL</sequence>
<dbReference type="Proteomes" id="UP001362999">
    <property type="component" value="Unassembled WGS sequence"/>
</dbReference>
<reference evidence="2 3" key="1">
    <citation type="journal article" date="2024" name="J Genomics">
        <title>Draft genome sequencing and assembly of Favolaschia claudopus CIRM-BRFM 2984 isolated from oak limbs.</title>
        <authorList>
            <person name="Navarro D."/>
            <person name="Drula E."/>
            <person name="Chaduli D."/>
            <person name="Cazenave R."/>
            <person name="Ahrendt S."/>
            <person name="Wang J."/>
            <person name="Lipzen A."/>
            <person name="Daum C."/>
            <person name="Barry K."/>
            <person name="Grigoriev I.V."/>
            <person name="Favel A."/>
            <person name="Rosso M.N."/>
            <person name="Martin F."/>
        </authorList>
    </citation>
    <scope>NUCLEOTIDE SEQUENCE [LARGE SCALE GENOMIC DNA]</scope>
    <source>
        <strain evidence="2 3">CIRM-BRFM 2984</strain>
    </source>
</reference>
<dbReference type="PANTHER" id="PTHR43433:SF5">
    <property type="entry name" value="AB HYDROLASE-1 DOMAIN-CONTAINING PROTEIN"/>
    <property type="match status" value="1"/>
</dbReference>
<dbReference type="EMBL" id="JAWWNJ010000010">
    <property type="protein sequence ID" value="KAK7046248.1"/>
    <property type="molecule type" value="Genomic_DNA"/>
</dbReference>
<keyword evidence="3" id="KW-1185">Reference proteome</keyword>
<dbReference type="GO" id="GO:0016787">
    <property type="term" value="F:hydrolase activity"/>
    <property type="evidence" value="ECO:0007669"/>
    <property type="project" value="UniProtKB-KW"/>
</dbReference>
<dbReference type="InterPro" id="IPR000073">
    <property type="entry name" value="AB_hydrolase_1"/>
</dbReference>
<dbReference type="SUPFAM" id="SSF53474">
    <property type="entry name" value="alpha/beta-Hydrolases"/>
    <property type="match status" value="1"/>
</dbReference>
<name>A0AAW0D4G8_9AGAR</name>
<keyword evidence="2" id="KW-0378">Hydrolase</keyword>
<comment type="caution">
    <text evidence="2">The sequence shown here is derived from an EMBL/GenBank/DDBJ whole genome shotgun (WGS) entry which is preliminary data.</text>
</comment>
<dbReference type="Gene3D" id="3.40.50.1820">
    <property type="entry name" value="alpha/beta hydrolase"/>
    <property type="match status" value="1"/>
</dbReference>
<dbReference type="InterPro" id="IPR050471">
    <property type="entry name" value="AB_hydrolase"/>
</dbReference>